<keyword evidence="1" id="KW-0472">Membrane</keyword>
<accession>A0A9D6L9R2</accession>
<keyword evidence="1" id="KW-0812">Transmembrane</keyword>
<protein>
    <submittedName>
        <fullName evidence="2">Uncharacterized protein</fullName>
    </submittedName>
</protein>
<feature type="transmembrane region" description="Helical" evidence="1">
    <location>
        <begin position="75"/>
        <end position="97"/>
    </location>
</feature>
<name>A0A9D6L9R2_UNCEI</name>
<proteinExistence type="predicted"/>
<dbReference type="Proteomes" id="UP000807850">
    <property type="component" value="Unassembled WGS sequence"/>
</dbReference>
<sequence>MGIRAVPRAAPAVEAKATCASCGRPLALLKAPTCLYCGARNPHAEPESGKQAIPPALLLALEPKLRPQMSSQAKWWRRMLIFSISSTIVSALVGTCVKH</sequence>
<organism evidence="2 3">
    <name type="scientific">Eiseniibacteriota bacterium</name>
    <dbReference type="NCBI Taxonomy" id="2212470"/>
    <lineage>
        <taxon>Bacteria</taxon>
        <taxon>Candidatus Eiseniibacteriota</taxon>
    </lineage>
</organism>
<evidence type="ECO:0000256" key="1">
    <source>
        <dbReference type="SAM" id="Phobius"/>
    </source>
</evidence>
<reference evidence="2" key="1">
    <citation type="submission" date="2020-07" db="EMBL/GenBank/DDBJ databases">
        <title>Huge and variable diversity of episymbiotic CPR bacteria and DPANN archaea in groundwater ecosystems.</title>
        <authorList>
            <person name="He C.Y."/>
            <person name="Keren R."/>
            <person name="Whittaker M."/>
            <person name="Farag I.F."/>
            <person name="Doudna J."/>
            <person name="Cate J.H.D."/>
            <person name="Banfield J.F."/>
        </authorList>
    </citation>
    <scope>NUCLEOTIDE SEQUENCE</scope>
    <source>
        <strain evidence="2">NC_groundwater_928_Pr1_S-0.2um_72_17</strain>
    </source>
</reference>
<dbReference type="AlphaFoldDB" id="A0A9D6L9R2"/>
<keyword evidence="1" id="KW-1133">Transmembrane helix</keyword>
<dbReference type="EMBL" id="JACQAY010000264">
    <property type="protein sequence ID" value="MBI3540210.1"/>
    <property type="molecule type" value="Genomic_DNA"/>
</dbReference>
<evidence type="ECO:0000313" key="2">
    <source>
        <dbReference type="EMBL" id="MBI3540210.1"/>
    </source>
</evidence>
<comment type="caution">
    <text evidence="2">The sequence shown here is derived from an EMBL/GenBank/DDBJ whole genome shotgun (WGS) entry which is preliminary data.</text>
</comment>
<evidence type="ECO:0000313" key="3">
    <source>
        <dbReference type="Proteomes" id="UP000807850"/>
    </source>
</evidence>
<gene>
    <name evidence="2" type="ORF">HY076_08060</name>
</gene>